<reference evidence="2" key="1">
    <citation type="submission" date="2025-08" db="UniProtKB">
        <authorList>
            <consortium name="Ensembl"/>
        </authorList>
    </citation>
    <scope>IDENTIFICATION</scope>
</reference>
<evidence type="ECO:0000256" key="1">
    <source>
        <dbReference type="SAM" id="Phobius"/>
    </source>
</evidence>
<dbReference type="PANTHER" id="PTHR35669:SF1">
    <property type="entry name" value="SPERMATOGENESIS-ASSOCIATED PROTEIN 9"/>
    <property type="match status" value="1"/>
</dbReference>
<dbReference type="AlphaFoldDB" id="A0A8C0JBU1"/>
<accession>A0A8C0JBU1</accession>
<dbReference type="PANTHER" id="PTHR35669">
    <property type="entry name" value="SPERMATOGENESIS-ASSOCIATED PROTEIN 9"/>
    <property type="match status" value="1"/>
</dbReference>
<organism evidence="2 3">
    <name type="scientific">Chelonoidis abingdonii</name>
    <name type="common">Abingdon island giant tortoise</name>
    <name type="synonym">Testudo abingdonii</name>
    <dbReference type="NCBI Taxonomy" id="106734"/>
    <lineage>
        <taxon>Eukaryota</taxon>
        <taxon>Metazoa</taxon>
        <taxon>Chordata</taxon>
        <taxon>Craniata</taxon>
        <taxon>Vertebrata</taxon>
        <taxon>Euteleostomi</taxon>
        <taxon>Archelosauria</taxon>
        <taxon>Testudinata</taxon>
        <taxon>Testudines</taxon>
        <taxon>Cryptodira</taxon>
        <taxon>Durocryptodira</taxon>
        <taxon>Testudinoidea</taxon>
        <taxon>Testudinidae</taxon>
        <taxon>Chelonoidis</taxon>
    </lineage>
</organism>
<protein>
    <submittedName>
        <fullName evidence="2">Spermatosis associated 9</fullName>
    </submittedName>
</protein>
<evidence type="ECO:0000313" key="2">
    <source>
        <dbReference type="Ensembl" id="ENSCABP00000029255.1"/>
    </source>
</evidence>
<reference evidence="2" key="2">
    <citation type="submission" date="2025-09" db="UniProtKB">
        <authorList>
            <consortium name="Ensembl"/>
        </authorList>
    </citation>
    <scope>IDENTIFICATION</scope>
</reference>
<dbReference type="Pfam" id="PF15824">
    <property type="entry name" value="SPATA9"/>
    <property type="match status" value="1"/>
</dbReference>
<keyword evidence="1" id="KW-0472">Membrane</keyword>
<keyword evidence="1" id="KW-0812">Transmembrane</keyword>
<evidence type="ECO:0000313" key="3">
    <source>
        <dbReference type="Proteomes" id="UP000694404"/>
    </source>
</evidence>
<sequence length="240" mass="26776">MPIKPIGWICGQVIKRFSGQGIAVVEIIDEIKDEFPTIIGMQQSNQEIVPVLQASRSVVASAFSSSPGVRVINRLNRISTSSKSVAKVLQPKIVQNFAELNTLSHRLLKNVNIPKQPLYKNQGRTFSLFDVISYPAKTALTSIICASYAALIYMVSISFLVLHLILHHFQAPHPNLSLLNYFPCQSQLPTTTLMPVSHLLTHGLRSLPPPLIYLPPHFLLDPPCLPRFFIKSQFSLLNED</sequence>
<keyword evidence="1" id="KW-1133">Transmembrane helix</keyword>
<name>A0A8C0JBU1_CHEAB</name>
<dbReference type="InterPro" id="IPR031659">
    <property type="entry name" value="SPATA9"/>
</dbReference>
<gene>
    <name evidence="2" type="primary">SPATA9</name>
</gene>
<proteinExistence type="predicted"/>
<dbReference type="GeneTree" id="ENSGT00390000014160"/>
<keyword evidence="3" id="KW-1185">Reference proteome</keyword>
<dbReference type="Proteomes" id="UP000694404">
    <property type="component" value="Unplaced"/>
</dbReference>
<feature type="transmembrane region" description="Helical" evidence="1">
    <location>
        <begin position="146"/>
        <end position="166"/>
    </location>
</feature>
<dbReference type="Ensembl" id="ENSCABT00000032059.1">
    <property type="protein sequence ID" value="ENSCABP00000029255.1"/>
    <property type="gene ID" value="ENSCABG00000021481.1"/>
</dbReference>